<dbReference type="InterPro" id="IPR035906">
    <property type="entry name" value="MetI-like_sf"/>
</dbReference>
<evidence type="ECO:0000313" key="10">
    <source>
        <dbReference type="Proteomes" id="UP000656813"/>
    </source>
</evidence>
<evidence type="ECO:0000259" key="8">
    <source>
        <dbReference type="PROSITE" id="PS50928"/>
    </source>
</evidence>
<evidence type="ECO:0000256" key="2">
    <source>
        <dbReference type="ARBA" id="ARBA00022448"/>
    </source>
</evidence>
<comment type="similarity">
    <text evidence="7">Belongs to the binding-protein-dependent transport system permease family.</text>
</comment>
<feature type="transmembrane region" description="Helical" evidence="7">
    <location>
        <begin position="77"/>
        <end position="98"/>
    </location>
</feature>
<keyword evidence="4 7" id="KW-0812">Transmembrane</keyword>
<dbReference type="GO" id="GO:0005886">
    <property type="term" value="C:plasma membrane"/>
    <property type="evidence" value="ECO:0007669"/>
    <property type="project" value="UniProtKB-SubCell"/>
</dbReference>
<keyword evidence="5 7" id="KW-1133">Transmembrane helix</keyword>
<evidence type="ECO:0000313" key="9">
    <source>
        <dbReference type="EMBL" id="GGH86448.1"/>
    </source>
</evidence>
<name>A0A8J2ZY86_9BACL</name>
<dbReference type="GO" id="GO:0055085">
    <property type="term" value="P:transmembrane transport"/>
    <property type="evidence" value="ECO:0007669"/>
    <property type="project" value="InterPro"/>
</dbReference>
<feature type="transmembrane region" description="Helical" evidence="7">
    <location>
        <begin position="216"/>
        <end position="233"/>
    </location>
</feature>
<feature type="transmembrane region" description="Helical" evidence="7">
    <location>
        <begin position="110"/>
        <end position="130"/>
    </location>
</feature>
<dbReference type="PANTHER" id="PTHR30193:SF37">
    <property type="entry name" value="INNER MEMBRANE ABC TRANSPORTER PERMEASE PROTEIN YCJO"/>
    <property type="match status" value="1"/>
</dbReference>
<dbReference type="EMBL" id="BMFV01000032">
    <property type="protein sequence ID" value="GGH86448.1"/>
    <property type="molecule type" value="Genomic_DNA"/>
</dbReference>
<dbReference type="Gene3D" id="1.10.3720.10">
    <property type="entry name" value="MetI-like"/>
    <property type="match status" value="1"/>
</dbReference>
<dbReference type="CDD" id="cd06261">
    <property type="entry name" value="TM_PBP2"/>
    <property type="match status" value="1"/>
</dbReference>
<accession>A0A8J2ZY86</accession>
<reference evidence="9" key="2">
    <citation type="submission" date="2020-09" db="EMBL/GenBank/DDBJ databases">
        <authorList>
            <person name="Sun Q."/>
            <person name="Zhou Y."/>
        </authorList>
    </citation>
    <scope>NUCLEOTIDE SEQUENCE</scope>
    <source>
        <strain evidence="9">CGMCC 1.12777</strain>
    </source>
</reference>
<evidence type="ECO:0000256" key="5">
    <source>
        <dbReference type="ARBA" id="ARBA00022989"/>
    </source>
</evidence>
<dbReference type="InterPro" id="IPR051393">
    <property type="entry name" value="ABC_transporter_permease"/>
</dbReference>
<feature type="transmembrane region" description="Helical" evidence="7">
    <location>
        <begin position="12"/>
        <end position="39"/>
    </location>
</feature>
<gene>
    <name evidence="9" type="ORF">GCM10007096_34180</name>
</gene>
<evidence type="ECO:0000256" key="3">
    <source>
        <dbReference type="ARBA" id="ARBA00022475"/>
    </source>
</evidence>
<dbReference type="SUPFAM" id="SSF161098">
    <property type="entry name" value="MetI-like"/>
    <property type="match status" value="1"/>
</dbReference>
<evidence type="ECO:0000256" key="1">
    <source>
        <dbReference type="ARBA" id="ARBA00004651"/>
    </source>
</evidence>
<keyword evidence="3" id="KW-1003">Cell membrane</keyword>
<evidence type="ECO:0000256" key="4">
    <source>
        <dbReference type="ARBA" id="ARBA00022692"/>
    </source>
</evidence>
<feature type="domain" description="ABC transmembrane type-1" evidence="8">
    <location>
        <begin position="73"/>
        <end position="289"/>
    </location>
</feature>
<proteinExistence type="inferred from homology"/>
<reference evidence="9" key="1">
    <citation type="journal article" date="2014" name="Int. J. Syst. Evol. Microbiol.">
        <title>Complete genome sequence of Corynebacterium casei LMG S-19264T (=DSM 44701T), isolated from a smear-ripened cheese.</title>
        <authorList>
            <consortium name="US DOE Joint Genome Institute (JGI-PGF)"/>
            <person name="Walter F."/>
            <person name="Albersmeier A."/>
            <person name="Kalinowski J."/>
            <person name="Ruckert C."/>
        </authorList>
    </citation>
    <scope>NUCLEOTIDE SEQUENCE</scope>
    <source>
        <strain evidence="9">CGMCC 1.12777</strain>
    </source>
</reference>
<feature type="transmembrane region" description="Helical" evidence="7">
    <location>
        <begin position="163"/>
        <end position="185"/>
    </location>
</feature>
<evidence type="ECO:0000256" key="7">
    <source>
        <dbReference type="RuleBase" id="RU363032"/>
    </source>
</evidence>
<dbReference type="Pfam" id="PF00528">
    <property type="entry name" value="BPD_transp_1"/>
    <property type="match status" value="1"/>
</dbReference>
<sequence>MGGFKKKFGPDAPMAMIMLAPNLILAAIFIVYAIIYSFYLSFHNVDLFAHTFKFVGFENYTKALIDPLFAKMLKNTFMFVLFTVPFGMAISLVVAVLLNNKIKGRMFIRASFFLPTILPIVAIAQVWNWIYEPSYGLLNYFLQMIGISDPSKPIQWLASPNTAMTAVIIFSIWKSFGYNMILYLAALQGISRQLYEAAEIDGANSMRKFFHITIPGLRPATFFVLITSINGSFQAFDQIYVLTQGGPINSTNVIAYYIYQYAFEFFNIGRGAAVSILLFILLFAIAIWQWRSYQTKEE</sequence>
<dbReference type="PROSITE" id="PS50928">
    <property type="entry name" value="ABC_TM1"/>
    <property type="match status" value="1"/>
</dbReference>
<dbReference type="Proteomes" id="UP000656813">
    <property type="component" value="Unassembled WGS sequence"/>
</dbReference>
<organism evidence="9 10">
    <name type="scientific">Pullulanibacillus pueri</name>
    <dbReference type="NCBI Taxonomy" id="1437324"/>
    <lineage>
        <taxon>Bacteria</taxon>
        <taxon>Bacillati</taxon>
        <taxon>Bacillota</taxon>
        <taxon>Bacilli</taxon>
        <taxon>Bacillales</taxon>
        <taxon>Sporolactobacillaceae</taxon>
        <taxon>Pullulanibacillus</taxon>
    </lineage>
</organism>
<comment type="caution">
    <text evidence="9">The sequence shown here is derived from an EMBL/GenBank/DDBJ whole genome shotgun (WGS) entry which is preliminary data.</text>
</comment>
<evidence type="ECO:0000256" key="6">
    <source>
        <dbReference type="ARBA" id="ARBA00023136"/>
    </source>
</evidence>
<keyword evidence="6 7" id="KW-0472">Membrane</keyword>
<protein>
    <submittedName>
        <fullName evidence="9">Sugar ABC transporter permease</fullName>
    </submittedName>
</protein>
<keyword evidence="10" id="KW-1185">Reference proteome</keyword>
<dbReference type="AlphaFoldDB" id="A0A8J2ZY86"/>
<dbReference type="PANTHER" id="PTHR30193">
    <property type="entry name" value="ABC TRANSPORTER PERMEASE PROTEIN"/>
    <property type="match status" value="1"/>
</dbReference>
<dbReference type="RefSeq" id="WP_188498599.1">
    <property type="nucleotide sequence ID" value="NZ_BMFV01000032.1"/>
</dbReference>
<keyword evidence="2 7" id="KW-0813">Transport</keyword>
<feature type="transmembrane region" description="Helical" evidence="7">
    <location>
        <begin position="271"/>
        <end position="290"/>
    </location>
</feature>
<dbReference type="InterPro" id="IPR000515">
    <property type="entry name" value="MetI-like"/>
</dbReference>
<comment type="subcellular location">
    <subcellularLocation>
        <location evidence="1 7">Cell membrane</location>
        <topology evidence="1 7">Multi-pass membrane protein</topology>
    </subcellularLocation>
</comment>